<dbReference type="PROSITE" id="PS51257">
    <property type="entry name" value="PROKAR_LIPOPROTEIN"/>
    <property type="match status" value="1"/>
</dbReference>
<reference evidence="1 2" key="1">
    <citation type="submission" date="2017-03" db="EMBL/GenBank/DDBJ databases">
        <title>Whole genome sequence of Micromonospora wenchangensis, isolated from mangrove soil.</title>
        <authorList>
            <person name="Yang H."/>
        </authorList>
    </citation>
    <scope>NUCLEOTIDE SEQUENCE [LARGE SCALE GENOMIC DNA]</scope>
    <source>
        <strain evidence="1 2">CCTCC AA 2012002</strain>
    </source>
</reference>
<organism evidence="1 2">
    <name type="scientific">Micromonospora wenchangensis</name>
    <dbReference type="NCBI Taxonomy" id="1185415"/>
    <lineage>
        <taxon>Bacteria</taxon>
        <taxon>Bacillati</taxon>
        <taxon>Actinomycetota</taxon>
        <taxon>Actinomycetes</taxon>
        <taxon>Micromonosporales</taxon>
        <taxon>Micromonosporaceae</taxon>
        <taxon>Micromonospora</taxon>
    </lineage>
</organism>
<gene>
    <name evidence="1" type="ORF">B5D80_16600</name>
</gene>
<protein>
    <submittedName>
        <fullName evidence="1">Uncharacterized protein</fullName>
    </submittedName>
</protein>
<comment type="caution">
    <text evidence="1">The sequence shown here is derived from an EMBL/GenBank/DDBJ whole genome shotgun (WGS) entry which is preliminary data.</text>
</comment>
<keyword evidence="2" id="KW-1185">Reference proteome</keyword>
<dbReference type="AlphaFoldDB" id="A0A246RKS1"/>
<dbReference type="RefSeq" id="WP_088644782.1">
    <property type="nucleotide sequence ID" value="NZ_JBFAMK010000007.1"/>
</dbReference>
<sequence length="172" mass="17992">MRPDDALARLQEAAVLWSVGSGTPAGVIGAACDCLVAGVDTPTLRILAGISPTPGSESDELRRWLGDALAELPLTFFPEGSRAGEDEAVRVMARRLLDRTITARALTSWAYGFITRDGTPLAAGLIDLEYAYEIVEAVVHDGQPYPDDAAAGVDADVLAEARRLIGGTAGNG</sequence>
<proteinExistence type="predicted"/>
<dbReference type="Proteomes" id="UP000197174">
    <property type="component" value="Unassembled WGS sequence"/>
</dbReference>
<evidence type="ECO:0000313" key="2">
    <source>
        <dbReference type="Proteomes" id="UP000197174"/>
    </source>
</evidence>
<name>A0A246RKS1_9ACTN</name>
<evidence type="ECO:0000313" key="1">
    <source>
        <dbReference type="EMBL" id="OWV06307.1"/>
    </source>
</evidence>
<dbReference type="EMBL" id="MZMV01000025">
    <property type="protein sequence ID" value="OWV06307.1"/>
    <property type="molecule type" value="Genomic_DNA"/>
</dbReference>
<dbReference type="OrthoDB" id="3369278at2"/>
<accession>A0A246RKS1</accession>